<feature type="signal peptide" evidence="1">
    <location>
        <begin position="1"/>
        <end position="31"/>
    </location>
</feature>
<dbReference type="Proteomes" id="UP000305778">
    <property type="component" value="Unassembled WGS sequence"/>
</dbReference>
<gene>
    <name evidence="2" type="ORF">FCI23_32770</name>
</gene>
<name>A0A4U0SEY1_9ACTN</name>
<dbReference type="AlphaFoldDB" id="A0A4U0SEY1"/>
<dbReference type="EMBL" id="SUMC01000041">
    <property type="protein sequence ID" value="TKA06291.1"/>
    <property type="molecule type" value="Genomic_DNA"/>
</dbReference>
<feature type="chain" id="PRO_5020798923" evidence="1">
    <location>
        <begin position="32"/>
        <end position="558"/>
    </location>
</feature>
<accession>A0A4U0SEY1</accession>
<organism evidence="2 3">
    <name type="scientific">Actinacidiphila oryziradicis</name>
    <dbReference type="NCBI Taxonomy" id="2571141"/>
    <lineage>
        <taxon>Bacteria</taxon>
        <taxon>Bacillati</taxon>
        <taxon>Actinomycetota</taxon>
        <taxon>Actinomycetes</taxon>
        <taxon>Kitasatosporales</taxon>
        <taxon>Streptomycetaceae</taxon>
        <taxon>Actinacidiphila</taxon>
    </lineage>
</organism>
<protein>
    <submittedName>
        <fullName evidence="2">Uncharacterized protein</fullName>
    </submittedName>
</protein>
<dbReference type="OrthoDB" id="3447380at2"/>
<sequence>MRTSSLRTIATLTVVAALSGGGLATAPAALAVQVQAGPLGIGVARTDDAQRGIFTVPVWTDDTSDPLSTVTATVRDGDTVIADGLALTQSGDTWQVPSGDPLKLAEDGGPVPHLGHYAIDVTATDGQGHTITRTGAGTLDFTLRPELTGTALTQPALDFDHRSTAVTGTLVGIQPGSGDTVPLDGTEVTVTRKYTSPATGPAAAETATTAADGTFTSPAFTLDGEAGFTTAFSADTDQVHGAASADGTAAITTRTVYVAATADRTRAVPGQTVTVSGTVHTGGTTSTPVVAGAEVTVELSSWGGTTKTAVTTDANGAFSAAVPAVPGENGRWTADVTDPYLDSPGASGGIILPDDSSYTGLKTSIAANGMVTATGTLVRSYDRNSSVSAPQVVHLEYSKDGKTGWSDFGTATQQYTNGTFSIGVWGHLDGYYRVHHYTSDQLAESISKPVRLYRINTHVYSNNASPANVNKGATVTVTGVLKEHKTSAWTVYKSQHVELFFEKKGTTKWTYITSGKTDSHGKATLKGKATADGVWLIQYFGDSKHFNSDGTPDFVNVR</sequence>
<keyword evidence="3" id="KW-1185">Reference proteome</keyword>
<proteinExistence type="predicted"/>
<keyword evidence="1" id="KW-0732">Signal</keyword>
<dbReference type="RefSeq" id="WP_136727652.1">
    <property type="nucleotide sequence ID" value="NZ_SUMC01000041.1"/>
</dbReference>
<evidence type="ECO:0000256" key="1">
    <source>
        <dbReference type="SAM" id="SignalP"/>
    </source>
</evidence>
<reference evidence="2 3" key="1">
    <citation type="submission" date="2019-04" db="EMBL/GenBank/DDBJ databases">
        <title>Streptomyces oryziradicis sp. nov., a novel actinomycete isolated from rhizosphere soil of rice (Oryza sativa L.).</title>
        <authorList>
            <person name="Li C."/>
        </authorList>
    </citation>
    <scope>NUCLEOTIDE SEQUENCE [LARGE SCALE GENOMIC DNA]</scope>
    <source>
        <strain evidence="2 3">NEAU-C40</strain>
    </source>
</reference>
<evidence type="ECO:0000313" key="2">
    <source>
        <dbReference type="EMBL" id="TKA06291.1"/>
    </source>
</evidence>
<evidence type="ECO:0000313" key="3">
    <source>
        <dbReference type="Proteomes" id="UP000305778"/>
    </source>
</evidence>
<comment type="caution">
    <text evidence="2">The sequence shown here is derived from an EMBL/GenBank/DDBJ whole genome shotgun (WGS) entry which is preliminary data.</text>
</comment>